<dbReference type="InterPro" id="IPR008928">
    <property type="entry name" value="6-hairpin_glycosidase_sf"/>
</dbReference>
<sequence length="407" mass="45033">MKRALLLATTVVSLACMAPGLPAVAETPVAARPAARMPLSRAEILTLAERVADYQLATMAGGEFPQNAALGTSDMKGWVQGALFVGLTALADHSDKPHFRQVILSRGVANKWELGRRLYHADDHVIGQSYLWAYRQGAGPQAIAPLKASFDQILAHPSQDDLIHHEYSAPGGAGCDERWCWCDAIFMAPPTWLQLAQATGDRRYRDFAVKEFFATTDMLYDKEEHLYYRDSRFFERRDPNGRKVFWSRGDGWVLAGLARMIPYLPKGDADRTRMETIFREMSAKLKTIQKPDGFWSPSLLSDPKTALPESSGTAFYVFGLAWGAKAGLLDRATYEPTIRRGWAALVSAVHEDGKFGYVQPISDRPDAVGYDDTQYYGVGAFLLAATAVADLGLEPARVPTKGAKRRR</sequence>
<dbReference type="PROSITE" id="PS51257">
    <property type="entry name" value="PROKAR_LIPOPROTEIN"/>
    <property type="match status" value="1"/>
</dbReference>
<dbReference type="PANTHER" id="PTHR33886">
    <property type="entry name" value="UNSATURATED RHAMNOGALACTURONAN HYDROLASE (EUROFUNG)"/>
    <property type="match status" value="1"/>
</dbReference>
<keyword evidence="1 3" id="KW-0378">Hydrolase</keyword>
<dbReference type="SUPFAM" id="SSF48208">
    <property type="entry name" value="Six-hairpin glycosidases"/>
    <property type="match status" value="1"/>
</dbReference>
<keyword evidence="2" id="KW-0732">Signal</keyword>
<dbReference type="Gene3D" id="1.50.10.10">
    <property type="match status" value="1"/>
</dbReference>
<feature type="chain" id="PRO_5045250152" evidence="2">
    <location>
        <begin position="26"/>
        <end position="407"/>
    </location>
</feature>
<evidence type="ECO:0000313" key="4">
    <source>
        <dbReference type="Proteomes" id="UP001216595"/>
    </source>
</evidence>
<keyword evidence="4" id="KW-1185">Reference proteome</keyword>
<comment type="caution">
    <text evidence="3">The sequence shown here is derived from an EMBL/GenBank/DDBJ whole genome shotgun (WGS) entry which is preliminary data.</text>
</comment>
<gene>
    <name evidence="3" type="ORF">PQU94_08975</name>
</gene>
<dbReference type="Proteomes" id="UP001216595">
    <property type="component" value="Unassembled WGS sequence"/>
</dbReference>
<dbReference type="InterPro" id="IPR012341">
    <property type="entry name" value="6hp_glycosidase-like_sf"/>
</dbReference>
<protein>
    <submittedName>
        <fullName evidence="3">Glycoside hydrolase family 88 protein</fullName>
    </submittedName>
</protein>
<dbReference type="Pfam" id="PF07470">
    <property type="entry name" value="Glyco_hydro_88"/>
    <property type="match status" value="1"/>
</dbReference>
<evidence type="ECO:0000313" key="3">
    <source>
        <dbReference type="EMBL" id="MDC7694413.1"/>
    </source>
</evidence>
<dbReference type="InterPro" id="IPR052043">
    <property type="entry name" value="PolySaccharide_Degr_Enz"/>
</dbReference>
<reference evidence="3 4" key="1">
    <citation type="submission" date="2023-01" db="EMBL/GenBank/DDBJ databases">
        <title>Novel species of the genus Asticcacaulis isolated from rivers.</title>
        <authorList>
            <person name="Lu H."/>
        </authorList>
    </citation>
    <scope>NUCLEOTIDE SEQUENCE [LARGE SCALE GENOMIC DNA]</scope>
    <source>
        <strain evidence="3 4">DXS10W</strain>
    </source>
</reference>
<evidence type="ECO:0000256" key="1">
    <source>
        <dbReference type="ARBA" id="ARBA00022801"/>
    </source>
</evidence>
<evidence type="ECO:0000256" key="2">
    <source>
        <dbReference type="SAM" id="SignalP"/>
    </source>
</evidence>
<proteinExistence type="predicted"/>
<name>A0ABT5IDZ9_9CAUL</name>
<feature type="signal peptide" evidence="2">
    <location>
        <begin position="1"/>
        <end position="25"/>
    </location>
</feature>
<dbReference type="GO" id="GO:0016787">
    <property type="term" value="F:hydrolase activity"/>
    <property type="evidence" value="ECO:0007669"/>
    <property type="project" value="UniProtKB-KW"/>
</dbReference>
<organism evidence="3 4">
    <name type="scientific">Asticcacaulis currens</name>
    <dbReference type="NCBI Taxonomy" id="2984210"/>
    <lineage>
        <taxon>Bacteria</taxon>
        <taxon>Pseudomonadati</taxon>
        <taxon>Pseudomonadota</taxon>
        <taxon>Alphaproteobacteria</taxon>
        <taxon>Caulobacterales</taxon>
        <taxon>Caulobacteraceae</taxon>
        <taxon>Asticcacaulis</taxon>
    </lineage>
</organism>
<accession>A0ABT5IDZ9</accession>
<dbReference type="RefSeq" id="WP_272741122.1">
    <property type="nucleotide sequence ID" value="NZ_JAQQKW010000004.1"/>
</dbReference>
<dbReference type="InterPro" id="IPR010905">
    <property type="entry name" value="Glyco_hydro_88"/>
</dbReference>
<dbReference type="PANTHER" id="PTHR33886:SF8">
    <property type="entry name" value="UNSATURATED RHAMNOGALACTURONAN HYDROLASE (EUROFUNG)"/>
    <property type="match status" value="1"/>
</dbReference>
<dbReference type="EMBL" id="JAQQKW010000004">
    <property type="protein sequence ID" value="MDC7694413.1"/>
    <property type="molecule type" value="Genomic_DNA"/>
</dbReference>